<gene>
    <name evidence="2" type="ORF">BSAL_21200</name>
</gene>
<reference evidence="3" key="1">
    <citation type="submission" date="2015-09" db="EMBL/GenBank/DDBJ databases">
        <authorList>
            <consortium name="Pathogen Informatics"/>
        </authorList>
    </citation>
    <scope>NUCLEOTIDE SEQUENCE [LARGE SCALE GENOMIC DNA]</scope>
    <source>
        <strain evidence="3">Lake Konstanz</strain>
    </source>
</reference>
<dbReference type="VEuPathDB" id="TriTrypDB:BSAL_21200"/>
<dbReference type="Proteomes" id="UP000051952">
    <property type="component" value="Unassembled WGS sequence"/>
</dbReference>
<feature type="signal peptide" evidence="1">
    <location>
        <begin position="1"/>
        <end position="21"/>
    </location>
</feature>
<evidence type="ECO:0000256" key="1">
    <source>
        <dbReference type="SAM" id="SignalP"/>
    </source>
</evidence>
<name>A0A0S4JG33_BODSA</name>
<dbReference type="AlphaFoldDB" id="A0A0S4JG33"/>
<accession>A0A0S4JG33</accession>
<keyword evidence="3" id="KW-1185">Reference proteome</keyword>
<evidence type="ECO:0000313" key="3">
    <source>
        <dbReference type="Proteomes" id="UP000051952"/>
    </source>
</evidence>
<organism evidence="2 3">
    <name type="scientific">Bodo saltans</name>
    <name type="common">Flagellated protozoan</name>
    <dbReference type="NCBI Taxonomy" id="75058"/>
    <lineage>
        <taxon>Eukaryota</taxon>
        <taxon>Discoba</taxon>
        <taxon>Euglenozoa</taxon>
        <taxon>Kinetoplastea</taxon>
        <taxon>Metakinetoplastina</taxon>
        <taxon>Eubodonida</taxon>
        <taxon>Bodonidae</taxon>
        <taxon>Bodo</taxon>
    </lineage>
</organism>
<keyword evidence="1" id="KW-0732">Signal</keyword>
<sequence>MRLAVALLLIISFTGNGGVFGDPLWYEDVLQFANESRTVEYPARRYCDGVASVSDDLLYETSLCTATSTQAPLFDTAVVSMQLVELRNLSFCCKSNYTSVLPVGTNVTAKDEEAKFLYEQALNGALLLTDCSSFYPFRTCAPCAYAYRSWVCSLIFPLACRIDGTTDGTISSYQAMPICREVCLEVVRKCPSVFQSMCPVSSSQYRNPIVPDAFVNVTSIGAGGCNPMNYDHARGVGIVVAGSTTSSSGCPSLSSFLVVMLVVLASIMRGC</sequence>
<protein>
    <submittedName>
        <fullName evidence="2">GPI-anchored surface protein, putative</fullName>
    </submittedName>
</protein>
<dbReference type="OrthoDB" id="10047996at2759"/>
<evidence type="ECO:0000313" key="2">
    <source>
        <dbReference type="EMBL" id="CUG89466.1"/>
    </source>
</evidence>
<feature type="chain" id="PRO_5006622445" evidence="1">
    <location>
        <begin position="22"/>
        <end position="271"/>
    </location>
</feature>
<proteinExistence type="predicted"/>
<dbReference type="EMBL" id="CYKH01001740">
    <property type="protein sequence ID" value="CUG89466.1"/>
    <property type="molecule type" value="Genomic_DNA"/>
</dbReference>